<proteinExistence type="predicted"/>
<keyword evidence="1" id="KW-0175">Coiled coil</keyword>
<sequence length="194" mass="23348">MSEGDQVLGKMDYQTYKIIKEQNEQGQVKITENEVEIERLKATLRELILRTEEMHKDFENQEQEKIILEKNIEQIRSEDESKQFKLKDQLIQFENRYTKQEKLNEIEFNQQQFREPNRYFCDIQKCKDGKNQLKILFHQDFKVKQLLTDIQQDSTNFIAYLENKDISHVIKQQILSDSINNQVMQGNEITIKIE</sequence>
<dbReference type="OMA" id="RYFCDIQ"/>
<evidence type="ECO:0000313" key="3">
    <source>
        <dbReference type="Proteomes" id="UP000683925"/>
    </source>
</evidence>
<keyword evidence="3" id="KW-1185">Reference proteome</keyword>
<protein>
    <submittedName>
        <fullName evidence="2">Uncharacterized protein</fullName>
    </submittedName>
</protein>
<gene>
    <name evidence="2" type="ORF">POCTA_138.1.T1340011</name>
</gene>
<accession>A0A8S1XUH2</accession>
<dbReference type="EMBL" id="CAJJDP010000135">
    <property type="protein sequence ID" value="CAD8204860.1"/>
    <property type="molecule type" value="Genomic_DNA"/>
</dbReference>
<comment type="caution">
    <text evidence="2">The sequence shown here is derived from an EMBL/GenBank/DDBJ whole genome shotgun (WGS) entry which is preliminary data.</text>
</comment>
<organism evidence="2 3">
    <name type="scientific">Paramecium octaurelia</name>
    <dbReference type="NCBI Taxonomy" id="43137"/>
    <lineage>
        <taxon>Eukaryota</taxon>
        <taxon>Sar</taxon>
        <taxon>Alveolata</taxon>
        <taxon>Ciliophora</taxon>
        <taxon>Intramacronucleata</taxon>
        <taxon>Oligohymenophorea</taxon>
        <taxon>Peniculida</taxon>
        <taxon>Parameciidae</taxon>
        <taxon>Paramecium</taxon>
    </lineage>
</organism>
<evidence type="ECO:0000313" key="2">
    <source>
        <dbReference type="EMBL" id="CAD8204860.1"/>
    </source>
</evidence>
<name>A0A8S1XUH2_PAROT</name>
<feature type="coiled-coil region" evidence="1">
    <location>
        <begin position="30"/>
        <end position="78"/>
    </location>
</feature>
<reference evidence="2" key="1">
    <citation type="submission" date="2021-01" db="EMBL/GenBank/DDBJ databases">
        <authorList>
            <consortium name="Genoscope - CEA"/>
            <person name="William W."/>
        </authorList>
    </citation>
    <scope>NUCLEOTIDE SEQUENCE</scope>
</reference>
<dbReference type="OrthoDB" id="306613at2759"/>
<evidence type="ECO:0000256" key="1">
    <source>
        <dbReference type="SAM" id="Coils"/>
    </source>
</evidence>
<dbReference type="AlphaFoldDB" id="A0A8S1XUH2"/>
<dbReference type="Proteomes" id="UP000683925">
    <property type="component" value="Unassembled WGS sequence"/>
</dbReference>